<reference evidence="9" key="1">
    <citation type="submission" date="2021-10" db="EMBL/GenBank/DDBJ databases">
        <title>Marinomonas pontica sp. nov., isolated from the Black Sea.</title>
        <authorList>
            <person name="Zhao L.-H."/>
            <person name="Xue J.-H."/>
        </authorList>
    </citation>
    <scope>NUCLEOTIDE SEQUENCE</scope>
    <source>
        <strain evidence="9">E8</strain>
    </source>
</reference>
<organism evidence="9 10">
    <name type="scientific">Marinomonas algarum</name>
    <dbReference type="NCBI Taxonomy" id="2883105"/>
    <lineage>
        <taxon>Bacteria</taxon>
        <taxon>Pseudomonadati</taxon>
        <taxon>Pseudomonadota</taxon>
        <taxon>Gammaproteobacteria</taxon>
        <taxon>Oceanospirillales</taxon>
        <taxon>Oceanospirillaceae</taxon>
        <taxon>Marinomonas</taxon>
    </lineage>
</organism>
<comment type="subcellular location">
    <subcellularLocation>
        <location evidence="1">Cell membrane</location>
        <topology evidence="1">Multi-pass membrane protein</topology>
    </subcellularLocation>
</comment>
<gene>
    <name evidence="9" type="ORF">LG368_00995</name>
</gene>
<dbReference type="RefSeq" id="WP_226752861.1">
    <property type="nucleotide sequence ID" value="NZ_JAJATW010000001.1"/>
</dbReference>
<dbReference type="InterPro" id="IPR037294">
    <property type="entry name" value="ABC_BtuC-like"/>
</dbReference>
<dbReference type="GO" id="GO:0033214">
    <property type="term" value="P:siderophore-iron import into cell"/>
    <property type="evidence" value="ECO:0007669"/>
    <property type="project" value="TreeGrafter"/>
</dbReference>
<keyword evidence="3" id="KW-0813">Transport</keyword>
<keyword evidence="4" id="KW-1003">Cell membrane</keyword>
<feature type="transmembrane region" description="Helical" evidence="8">
    <location>
        <begin position="92"/>
        <end position="112"/>
    </location>
</feature>
<sequence>MPNLTPKSLSNHPLIKGDTVKLMILAALAIAICAVFLGKGLTADNYEFFLSRRIPKILAITLAAIAIASSSLIFQTITTNRILTPSILGFDSLYVMIQVLLVVAFGGFSMVITDSKLNFLIATSIMIVSAMTLFHFYFSGRPRNIFTLLLVGVVLSSLFSSITGFFTMVINPDEFTFIQGSMFASFNNINSELVYWCLIPIFFCCVYLLRLSNKLDVMWLGAENAKSLGVNTHRLTMQVMLVITIMVSISTALIGPILFFGLIVVALTRQLFSSFKHRFLMIASAILSIVLLVGGQWVIENLFDFNTTISVIINFIGGSYFLYLLMKNKLD</sequence>
<dbReference type="GO" id="GO:0005886">
    <property type="term" value="C:plasma membrane"/>
    <property type="evidence" value="ECO:0007669"/>
    <property type="project" value="UniProtKB-SubCell"/>
</dbReference>
<feature type="transmembrane region" description="Helical" evidence="8">
    <location>
        <begin position="57"/>
        <end position="77"/>
    </location>
</feature>
<dbReference type="EMBL" id="JAJATW010000001">
    <property type="protein sequence ID" value="MCB5160482.1"/>
    <property type="molecule type" value="Genomic_DNA"/>
</dbReference>
<proteinExistence type="inferred from homology"/>
<evidence type="ECO:0000256" key="8">
    <source>
        <dbReference type="SAM" id="Phobius"/>
    </source>
</evidence>
<feature type="transmembrane region" description="Helical" evidence="8">
    <location>
        <begin position="145"/>
        <end position="172"/>
    </location>
</feature>
<evidence type="ECO:0000256" key="7">
    <source>
        <dbReference type="ARBA" id="ARBA00023136"/>
    </source>
</evidence>
<keyword evidence="7 8" id="KW-0472">Membrane</keyword>
<feature type="transmembrane region" description="Helical" evidence="8">
    <location>
        <begin position="20"/>
        <end position="37"/>
    </location>
</feature>
<dbReference type="PANTHER" id="PTHR30472:SF19">
    <property type="entry name" value="PETROBACTIN IMPORT SYSTEM PERMEASE PROTEIN YCLO"/>
    <property type="match status" value="1"/>
</dbReference>
<dbReference type="InterPro" id="IPR000522">
    <property type="entry name" value="ABC_transptr_permease_BtuC"/>
</dbReference>
<protein>
    <submittedName>
        <fullName evidence="9">Iron chelate uptake ABC transporter family permease subunit</fullName>
    </submittedName>
</protein>
<feature type="transmembrane region" description="Helical" evidence="8">
    <location>
        <begin position="305"/>
        <end position="325"/>
    </location>
</feature>
<feature type="transmembrane region" description="Helical" evidence="8">
    <location>
        <begin position="119"/>
        <end position="139"/>
    </location>
</feature>
<dbReference type="SUPFAM" id="SSF81345">
    <property type="entry name" value="ABC transporter involved in vitamin B12 uptake, BtuC"/>
    <property type="match status" value="1"/>
</dbReference>
<keyword evidence="10" id="KW-1185">Reference proteome</keyword>
<dbReference type="GO" id="GO:0022857">
    <property type="term" value="F:transmembrane transporter activity"/>
    <property type="evidence" value="ECO:0007669"/>
    <property type="project" value="InterPro"/>
</dbReference>
<dbReference type="PANTHER" id="PTHR30472">
    <property type="entry name" value="FERRIC ENTEROBACTIN TRANSPORT SYSTEM PERMEASE PROTEIN"/>
    <property type="match status" value="1"/>
</dbReference>
<evidence type="ECO:0000256" key="5">
    <source>
        <dbReference type="ARBA" id="ARBA00022692"/>
    </source>
</evidence>
<comment type="caution">
    <text evidence="9">The sequence shown here is derived from an EMBL/GenBank/DDBJ whole genome shotgun (WGS) entry which is preliminary data.</text>
</comment>
<accession>A0A9X1LBG7</accession>
<feature type="transmembrane region" description="Helical" evidence="8">
    <location>
        <begin position="239"/>
        <end position="267"/>
    </location>
</feature>
<dbReference type="Gene3D" id="1.10.3470.10">
    <property type="entry name" value="ABC transporter involved in vitamin B12 uptake, BtuC"/>
    <property type="match status" value="1"/>
</dbReference>
<evidence type="ECO:0000313" key="9">
    <source>
        <dbReference type="EMBL" id="MCB5160482.1"/>
    </source>
</evidence>
<evidence type="ECO:0000256" key="3">
    <source>
        <dbReference type="ARBA" id="ARBA00022448"/>
    </source>
</evidence>
<dbReference type="Proteomes" id="UP001139095">
    <property type="component" value="Unassembled WGS sequence"/>
</dbReference>
<comment type="similarity">
    <text evidence="2">Belongs to the binding-protein-dependent transport system permease family. FecCD subfamily.</text>
</comment>
<evidence type="ECO:0000256" key="2">
    <source>
        <dbReference type="ARBA" id="ARBA00007935"/>
    </source>
</evidence>
<keyword evidence="5 8" id="KW-0812">Transmembrane</keyword>
<evidence type="ECO:0000256" key="1">
    <source>
        <dbReference type="ARBA" id="ARBA00004651"/>
    </source>
</evidence>
<dbReference type="AlphaFoldDB" id="A0A9X1LBG7"/>
<keyword evidence="6 8" id="KW-1133">Transmembrane helix</keyword>
<dbReference type="Pfam" id="PF01032">
    <property type="entry name" value="FecCD"/>
    <property type="match status" value="1"/>
</dbReference>
<dbReference type="CDD" id="cd06550">
    <property type="entry name" value="TM_ABC_iron-siderophores_like"/>
    <property type="match status" value="1"/>
</dbReference>
<evidence type="ECO:0000256" key="6">
    <source>
        <dbReference type="ARBA" id="ARBA00022989"/>
    </source>
</evidence>
<evidence type="ECO:0000256" key="4">
    <source>
        <dbReference type="ARBA" id="ARBA00022475"/>
    </source>
</evidence>
<name>A0A9X1LBG7_9GAMM</name>
<feature type="transmembrane region" description="Helical" evidence="8">
    <location>
        <begin position="279"/>
        <end position="299"/>
    </location>
</feature>
<feature type="transmembrane region" description="Helical" evidence="8">
    <location>
        <begin position="193"/>
        <end position="210"/>
    </location>
</feature>
<evidence type="ECO:0000313" key="10">
    <source>
        <dbReference type="Proteomes" id="UP001139095"/>
    </source>
</evidence>